<dbReference type="GO" id="GO:0046872">
    <property type="term" value="F:metal ion binding"/>
    <property type="evidence" value="ECO:0007669"/>
    <property type="project" value="UniProtKB-KW"/>
</dbReference>
<reference evidence="4 5" key="1">
    <citation type="submission" date="2024-05" db="EMBL/GenBank/DDBJ databases">
        <title>Genome sequencing and assembly of Indian major carp, Cirrhinus mrigala (Hamilton, 1822).</title>
        <authorList>
            <person name="Mohindra V."/>
            <person name="Chowdhury L.M."/>
            <person name="Lal K."/>
            <person name="Jena J.K."/>
        </authorList>
    </citation>
    <scope>NUCLEOTIDE SEQUENCE [LARGE SCALE GENOMIC DNA]</scope>
    <source>
        <strain evidence="4">CM1030</strain>
        <tissue evidence="4">Blood</tissue>
    </source>
</reference>
<evidence type="ECO:0000313" key="5">
    <source>
        <dbReference type="Proteomes" id="UP001529510"/>
    </source>
</evidence>
<accession>A0ABD0PSZ7</accession>
<dbReference type="InterPro" id="IPR027806">
    <property type="entry name" value="HARBI1_dom"/>
</dbReference>
<organism evidence="4 5">
    <name type="scientific">Cirrhinus mrigala</name>
    <name type="common">Mrigala</name>
    <dbReference type="NCBI Taxonomy" id="683832"/>
    <lineage>
        <taxon>Eukaryota</taxon>
        <taxon>Metazoa</taxon>
        <taxon>Chordata</taxon>
        <taxon>Craniata</taxon>
        <taxon>Vertebrata</taxon>
        <taxon>Euteleostomi</taxon>
        <taxon>Actinopterygii</taxon>
        <taxon>Neopterygii</taxon>
        <taxon>Teleostei</taxon>
        <taxon>Ostariophysi</taxon>
        <taxon>Cypriniformes</taxon>
        <taxon>Cyprinidae</taxon>
        <taxon>Labeoninae</taxon>
        <taxon>Labeonini</taxon>
        <taxon>Cirrhinus</taxon>
    </lineage>
</organism>
<gene>
    <name evidence="4" type="ORF">M9458_026058</name>
</gene>
<comment type="cofactor">
    <cofactor evidence="1">
        <name>a divalent metal cation</name>
        <dbReference type="ChEBI" id="CHEBI:60240"/>
    </cofactor>
</comment>
<dbReference type="EMBL" id="JAMKFB020000013">
    <property type="protein sequence ID" value="KAL0177164.1"/>
    <property type="molecule type" value="Genomic_DNA"/>
</dbReference>
<evidence type="ECO:0000259" key="3">
    <source>
        <dbReference type="Pfam" id="PF13359"/>
    </source>
</evidence>
<name>A0ABD0PSZ7_CIRMR</name>
<evidence type="ECO:0000256" key="1">
    <source>
        <dbReference type="ARBA" id="ARBA00001968"/>
    </source>
</evidence>
<keyword evidence="5" id="KW-1185">Reference proteome</keyword>
<dbReference type="AlphaFoldDB" id="A0ABD0PSZ7"/>
<evidence type="ECO:0000313" key="4">
    <source>
        <dbReference type="EMBL" id="KAL0177164.1"/>
    </source>
</evidence>
<dbReference type="Pfam" id="PF13359">
    <property type="entry name" value="DDE_Tnp_4"/>
    <property type="match status" value="1"/>
</dbReference>
<comment type="caution">
    <text evidence="4">The sequence shown here is derived from an EMBL/GenBank/DDBJ whole genome shotgun (WGS) entry which is preliminary data.</text>
</comment>
<dbReference type="Proteomes" id="UP001529510">
    <property type="component" value="Unassembled WGS sequence"/>
</dbReference>
<evidence type="ECO:0000256" key="2">
    <source>
        <dbReference type="ARBA" id="ARBA00022723"/>
    </source>
</evidence>
<keyword evidence="2" id="KW-0479">Metal-binding</keyword>
<sequence>MMISRSIIEQVFGMMKTHWRCLLFKSLEVDHTFAPTVIVACVVQHNICLTAGDIIEATGVDDVDLSPPCPVRGVYS</sequence>
<protein>
    <recommendedName>
        <fullName evidence="3">DDE Tnp4 domain-containing protein</fullName>
    </recommendedName>
</protein>
<proteinExistence type="predicted"/>
<feature type="non-terminal residue" evidence="4">
    <location>
        <position position="76"/>
    </location>
</feature>
<feature type="domain" description="DDE Tnp4" evidence="3">
    <location>
        <begin position="5"/>
        <end position="46"/>
    </location>
</feature>